<gene>
    <name evidence="2" type="primary">polA1</name>
    <name evidence="2" type="ordered locus">COCOR_04432</name>
</gene>
<evidence type="ECO:0000313" key="2">
    <source>
        <dbReference type="EMBL" id="AFE09941.1"/>
    </source>
</evidence>
<dbReference type="PANTHER" id="PTHR10133">
    <property type="entry name" value="DNA POLYMERASE I"/>
    <property type="match status" value="1"/>
</dbReference>
<dbReference type="Gene3D" id="3.30.70.370">
    <property type="match status" value="1"/>
</dbReference>
<dbReference type="InterPro" id="IPR002298">
    <property type="entry name" value="DNA_polymerase_A"/>
</dbReference>
<dbReference type="OrthoDB" id="237796at2"/>
<dbReference type="SMART" id="SM00482">
    <property type="entry name" value="POLAc"/>
    <property type="match status" value="1"/>
</dbReference>
<dbReference type="InterPro" id="IPR043502">
    <property type="entry name" value="DNA/RNA_pol_sf"/>
</dbReference>
<name>H8MFB3_CORCM</name>
<dbReference type="InParanoid" id="H8MFB3"/>
<dbReference type="STRING" id="1144275.COCOR_04432"/>
<dbReference type="Proteomes" id="UP000007587">
    <property type="component" value="Chromosome"/>
</dbReference>
<dbReference type="Pfam" id="PF00476">
    <property type="entry name" value="DNA_pol_A"/>
    <property type="match status" value="1"/>
</dbReference>
<dbReference type="GO" id="GO:0003887">
    <property type="term" value="F:DNA-directed DNA polymerase activity"/>
    <property type="evidence" value="ECO:0007669"/>
    <property type="project" value="InterPro"/>
</dbReference>
<dbReference type="eggNOG" id="COG0749">
    <property type="taxonomic scope" value="Bacteria"/>
</dbReference>
<reference evidence="2 3" key="1">
    <citation type="journal article" date="2012" name="J. Bacteriol.">
        <title>Complete Genome Sequence of the Fruiting Myxobacterium Corallococcus coralloides DSM 2259.</title>
        <authorList>
            <person name="Huntley S."/>
            <person name="Zhang Y."/>
            <person name="Treuner-Lange A."/>
            <person name="Kneip S."/>
            <person name="Sensen C.W."/>
            <person name="Sogaard-Andersen L."/>
        </authorList>
    </citation>
    <scope>NUCLEOTIDE SEQUENCE [LARGE SCALE GENOMIC DNA]</scope>
    <source>
        <strain evidence="3">ATCC 25202 / DSM 2259 / NBRC 100086 / M2</strain>
    </source>
</reference>
<accession>H8MFB3</accession>
<dbReference type="HOGENOM" id="CLU_462256_0_0_7"/>
<proteinExistence type="predicted"/>
<dbReference type="EMBL" id="CP003389">
    <property type="protein sequence ID" value="AFE09941.1"/>
    <property type="molecule type" value="Genomic_DNA"/>
</dbReference>
<dbReference type="RefSeq" id="WP_014397241.1">
    <property type="nucleotide sequence ID" value="NC_017030.1"/>
</dbReference>
<dbReference type="Gene3D" id="1.10.150.20">
    <property type="entry name" value="5' to 3' exonuclease, C-terminal subdomain"/>
    <property type="match status" value="1"/>
</dbReference>
<dbReference type="GO" id="GO:0006261">
    <property type="term" value="P:DNA-templated DNA replication"/>
    <property type="evidence" value="ECO:0007669"/>
    <property type="project" value="InterPro"/>
</dbReference>
<organism evidence="2 3">
    <name type="scientific">Corallococcus coralloides (strain ATCC 25202 / DSM 2259 / NBRC 100086 / M2)</name>
    <name type="common">Myxococcus coralloides</name>
    <dbReference type="NCBI Taxonomy" id="1144275"/>
    <lineage>
        <taxon>Bacteria</taxon>
        <taxon>Pseudomonadati</taxon>
        <taxon>Myxococcota</taxon>
        <taxon>Myxococcia</taxon>
        <taxon>Myxococcales</taxon>
        <taxon>Cystobacterineae</taxon>
        <taxon>Myxococcaceae</taxon>
        <taxon>Corallococcus</taxon>
    </lineage>
</organism>
<protein>
    <submittedName>
        <fullName evidence="2">DNA polymerase I, thermostable</fullName>
    </submittedName>
</protein>
<dbReference type="PRINTS" id="PR00868">
    <property type="entry name" value="DNAPOLI"/>
</dbReference>
<dbReference type="GO" id="GO:0003677">
    <property type="term" value="F:DNA binding"/>
    <property type="evidence" value="ECO:0007669"/>
    <property type="project" value="InterPro"/>
</dbReference>
<dbReference type="InterPro" id="IPR001098">
    <property type="entry name" value="DNA-dir_DNA_pol_A_palm_dom"/>
</dbReference>
<evidence type="ECO:0000313" key="3">
    <source>
        <dbReference type="Proteomes" id="UP000007587"/>
    </source>
</evidence>
<dbReference type="PANTHER" id="PTHR10133:SF62">
    <property type="entry name" value="DNA POLYMERASE THETA"/>
    <property type="match status" value="1"/>
</dbReference>
<dbReference type="KEGG" id="ccx:COCOR_04432"/>
<keyword evidence="3" id="KW-1185">Reference proteome</keyword>
<feature type="domain" description="DNA-directed DNA polymerase family A palm" evidence="1">
    <location>
        <begin position="326"/>
        <end position="516"/>
    </location>
</feature>
<evidence type="ECO:0000259" key="1">
    <source>
        <dbReference type="SMART" id="SM00482"/>
    </source>
</evidence>
<sequence>MWLAGSEFREVTAVDFEFTAPPGDQPRPVCMVAHELGSGRIHRMWQEELHACRRAPYPTDPEALVVAFYASAEVGCHLALGWKPPANVLDLYVEFRRHANGLVPPYGWGLIGALLYFGLDALTAIEKDEMRQLVLRGGPWTQEEKQALLAYCEEDVLALRRLLPAMAENLDLRRALIRGRYMVAAAHIEHQGIPIDVPALALLRERWTSIQDDLIAEVDKAYDVYDERAFRMERFERYLAAHGIPWPRTHGGQLALDDDTFRQMARSRPALAPLRELRYALSQMRLADLAVGSDGRNRVLLSAFSSRTGRNQPSNSKFIFGPAVWLRGLIRPEPGRAIAYVDWSQQEFGIAAALAGDEKMIEAYTSGDPYLRYGQQAEAIPPTGTKQTHKAEREQFKQAVLAVQYGMGHEALALKLGVSAAHARQLLESHRRTYPRFWAWSDSAETYAMMHGHLYTVFGWQVRVGPDANSRSLRNFPAQANGAEMLRLACSYAVERGINVIAPVHDALLVEGPEGEIDEVVARTQGAMADASRMVLFGFELRSDAKVVRYPDRYIDERGERMWNTVWGLLQRPAGHSQQEVSA</sequence>
<dbReference type="AlphaFoldDB" id="H8MFB3"/>
<dbReference type="GO" id="GO:0006302">
    <property type="term" value="P:double-strand break repair"/>
    <property type="evidence" value="ECO:0007669"/>
    <property type="project" value="TreeGrafter"/>
</dbReference>
<dbReference type="SUPFAM" id="SSF56672">
    <property type="entry name" value="DNA/RNA polymerases"/>
    <property type="match status" value="1"/>
</dbReference>
<reference evidence="3" key="2">
    <citation type="submission" date="2012-03" db="EMBL/GenBank/DDBJ databases">
        <title>Genome sequence of the fruiting myxobacterium Corallococcus coralloides DSM 2259.</title>
        <authorList>
            <person name="Huntley S."/>
            <person name="Zhang Y."/>
            <person name="Treuner-Lange A."/>
            <person name="Sensen C.W."/>
            <person name="Sogaard-Andersen L."/>
        </authorList>
    </citation>
    <scope>NUCLEOTIDE SEQUENCE [LARGE SCALE GENOMIC DNA]</scope>
    <source>
        <strain evidence="3">ATCC 25202 / DSM 2259 / NBRC 100086 / M2</strain>
    </source>
</reference>